<dbReference type="EMBL" id="JAVDPY010000004">
    <property type="protein sequence ID" value="MDR6334175.1"/>
    <property type="molecule type" value="Genomic_DNA"/>
</dbReference>
<reference evidence="7 9" key="2">
    <citation type="submission" date="2023-07" db="EMBL/GenBank/DDBJ databases">
        <title>Genomic Encyclopedia of Type Strains, Phase IV (KMG-IV): sequencing the most valuable type-strain genomes for metagenomic binning, comparative biology and taxonomic classification.</title>
        <authorList>
            <person name="Goeker M."/>
        </authorList>
    </citation>
    <scope>NUCLEOTIDE SEQUENCE [LARGE SCALE GENOMIC DNA]</scope>
    <source>
        <strain evidence="7 9">DSM 338</strain>
    </source>
</reference>
<keyword evidence="3" id="KW-0029">Amino-acid transport</keyword>
<evidence type="ECO:0000256" key="1">
    <source>
        <dbReference type="ARBA" id="ARBA00010062"/>
    </source>
</evidence>
<dbReference type="PANTHER" id="PTHR30483:SF6">
    <property type="entry name" value="PERIPLASMIC BINDING PROTEIN OF ABC TRANSPORTER FOR NATURAL AMINO ACIDS"/>
    <property type="match status" value="1"/>
</dbReference>
<dbReference type="GO" id="GO:0006865">
    <property type="term" value="P:amino acid transport"/>
    <property type="evidence" value="ECO:0007669"/>
    <property type="project" value="UniProtKB-KW"/>
</dbReference>
<keyword evidence="3" id="KW-0813">Transport</keyword>
<dbReference type="AlphaFoldDB" id="A0A9W6CNJ3"/>
<evidence type="ECO:0000313" key="9">
    <source>
        <dbReference type="Proteomes" id="UP001245370"/>
    </source>
</evidence>
<feature type="domain" description="Leucine-binding protein" evidence="5">
    <location>
        <begin position="28"/>
        <end position="365"/>
    </location>
</feature>
<evidence type="ECO:0000256" key="3">
    <source>
        <dbReference type="ARBA" id="ARBA00022970"/>
    </source>
</evidence>
<evidence type="ECO:0000313" key="6">
    <source>
        <dbReference type="EMBL" id="GLI22895.1"/>
    </source>
</evidence>
<evidence type="ECO:0000256" key="2">
    <source>
        <dbReference type="ARBA" id="ARBA00022729"/>
    </source>
</evidence>
<organism evidence="6 8">
    <name type="scientific">Xanthobacter flavus</name>
    <dbReference type="NCBI Taxonomy" id="281"/>
    <lineage>
        <taxon>Bacteria</taxon>
        <taxon>Pseudomonadati</taxon>
        <taxon>Pseudomonadota</taxon>
        <taxon>Alphaproteobacteria</taxon>
        <taxon>Hyphomicrobiales</taxon>
        <taxon>Xanthobacteraceae</taxon>
        <taxon>Xanthobacter</taxon>
    </lineage>
</organism>
<evidence type="ECO:0000259" key="5">
    <source>
        <dbReference type="Pfam" id="PF13458"/>
    </source>
</evidence>
<name>A0A9W6CNJ3_XANFL</name>
<dbReference type="InterPro" id="IPR028082">
    <property type="entry name" value="Peripla_BP_I"/>
</dbReference>
<dbReference type="InterPro" id="IPR028081">
    <property type="entry name" value="Leu-bd"/>
</dbReference>
<comment type="caution">
    <text evidence="6">The sequence shown here is derived from an EMBL/GenBank/DDBJ whole genome shotgun (WGS) entry which is preliminary data.</text>
</comment>
<dbReference type="Proteomes" id="UP001245370">
    <property type="component" value="Unassembled WGS sequence"/>
</dbReference>
<proteinExistence type="inferred from homology"/>
<sequence length="401" mass="43008">MSKWPWLAITASLCMPSVAGAQISGDNVKLGVLNDQSGIYSDLSGQGSVTAARMAVEDFGGKVLGKSIEVIFSDHQNKPDVGSTIATRWYDLENVDAIVDVPVSSVALAVQDVARQRKRIVLFSSAGTSDLTGKACSPFGTQWTFDSVALAKGTASAVTKSGGDSWFFITADYAFGTAMEADAKRYIGENGGKLVGSVRHPQGTTDFSSFLLQAQASKAKVVGLANAGNDTINAIKGASEFGITRSGQKLAAMLIFLSDIHSLGLDVSQGLNLTESFYWDLNDGTRTWSKRFGERMGGRMPTMVHAGVYSAVTHYLKAIQAAGTDDAEKVAAKMQEMKVSDSILPAAEVRKDGRVLRPYYLFEVKSPAESKKPYDYYKLVREIPAEEAARPLSESPCPLVK</sequence>
<feature type="signal peptide" evidence="4">
    <location>
        <begin position="1"/>
        <end position="21"/>
    </location>
</feature>
<comment type="similarity">
    <text evidence="1">Belongs to the leucine-binding protein family.</text>
</comment>
<evidence type="ECO:0000256" key="4">
    <source>
        <dbReference type="SAM" id="SignalP"/>
    </source>
</evidence>
<dbReference type="InterPro" id="IPR051010">
    <property type="entry name" value="BCAA_transport"/>
</dbReference>
<dbReference type="Pfam" id="PF13458">
    <property type="entry name" value="Peripla_BP_6"/>
    <property type="match status" value="1"/>
</dbReference>
<keyword evidence="9" id="KW-1185">Reference proteome</keyword>
<evidence type="ECO:0000313" key="8">
    <source>
        <dbReference type="Proteomes" id="UP001144397"/>
    </source>
</evidence>
<feature type="chain" id="PRO_5040997546" evidence="4">
    <location>
        <begin position="22"/>
        <end position="401"/>
    </location>
</feature>
<gene>
    <name evidence="7" type="ORF">GGQ86_002651</name>
    <name evidence="6" type="ORF">XFLAVUS301_25690</name>
</gene>
<keyword evidence="2 4" id="KW-0732">Signal</keyword>
<accession>A0A9W6CNJ3</accession>
<dbReference type="Proteomes" id="UP001144397">
    <property type="component" value="Unassembled WGS sequence"/>
</dbReference>
<dbReference type="PANTHER" id="PTHR30483">
    <property type="entry name" value="LEUCINE-SPECIFIC-BINDING PROTEIN"/>
    <property type="match status" value="1"/>
</dbReference>
<dbReference type="RefSeq" id="WP_281807793.1">
    <property type="nucleotide sequence ID" value="NZ_BSDO01000003.1"/>
</dbReference>
<dbReference type="SUPFAM" id="SSF53822">
    <property type="entry name" value="Periplasmic binding protein-like I"/>
    <property type="match status" value="1"/>
</dbReference>
<reference evidence="6" key="1">
    <citation type="submission" date="2022-12" db="EMBL/GenBank/DDBJ databases">
        <title>Reference genome sequencing for broad-spectrum identification of bacterial and archaeal isolates by mass spectrometry.</title>
        <authorList>
            <person name="Sekiguchi Y."/>
            <person name="Tourlousse D.M."/>
        </authorList>
    </citation>
    <scope>NUCLEOTIDE SEQUENCE</scope>
    <source>
        <strain evidence="6">301</strain>
    </source>
</reference>
<dbReference type="GeneID" id="95763351"/>
<dbReference type="EMBL" id="BSDO01000003">
    <property type="protein sequence ID" value="GLI22895.1"/>
    <property type="molecule type" value="Genomic_DNA"/>
</dbReference>
<protein>
    <submittedName>
        <fullName evidence="6">ABC transporter permease</fullName>
    </submittedName>
    <submittedName>
        <fullName evidence="7">Branched-chain amino acid transport system substrate-binding protein</fullName>
    </submittedName>
</protein>
<dbReference type="Gene3D" id="3.40.50.2300">
    <property type="match status" value="2"/>
</dbReference>
<evidence type="ECO:0000313" key="7">
    <source>
        <dbReference type="EMBL" id="MDR6334175.1"/>
    </source>
</evidence>
<dbReference type="CDD" id="cd06327">
    <property type="entry name" value="PBP1_SBP-like"/>
    <property type="match status" value="1"/>
</dbReference>